<dbReference type="PANTHER" id="PTHR42693:SF33">
    <property type="entry name" value="ARYLSULFATASE"/>
    <property type="match status" value="1"/>
</dbReference>
<dbReference type="AlphaFoldDB" id="A0A9E2L2U6"/>
<organism evidence="6 7">
    <name type="scientific">Candidatus Treponema excrementipullorum</name>
    <dbReference type="NCBI Taxonomy" id="2838768"/>
    <lineage>
        <taxon>Bacteria</taxon>
        <taxon>Pseudomonadati</taxon>
        <taxon>Spirochaetota</taxon>
        <taxon>Spirochaetia</taxon>
        <taxon>Spirochaetales</taxon>
        <taxon>Treponemataceae</taxon>
        <taxon>Treponema</taxon>
    </lineage>
</organism>
<dbReference type="InterPro" id="IPR050738">
    <property type="entry name" value="Sulfatase"/>
</dbReference>
<evidence type="ECO:0000256" key="2">
    <source>
        <dbReference type="ARBA" id="ARBA00022723"/>
    </source>
</evidence>
<feature type="domain" description="Sulfatase N-terminal" evidence="5">
    <location>
        <begin position="5"/>
        <end position="351"/>
    </location>
</feature>
<dbReference type="Gene3D" id="3.40.720.10">
    <property type="entry name" value="Alkaline Phosphatase, subunit A"/>
    <property type="match status" value="1"/>
</dbReference>
<dbReference type="InterPro" id="IPR017850">
    <property type="entry name" value="Alkaline_phosphatase_core_sf"/>
</dbReference>
<reference evidence="6" key="1">
    <citation type="journal article" date="2021" name="PeerJ">
        <title>Extensive microbial diversity within the chicken gut microbiome revealed by metagenomics and culture.</title>
        <authorList>
            <person name="Gilroy R."/>
            <person name="Ravi A."/>
            <person name="Getino M."/>
            <person name="Pursley I."/>
            <person name="Horton D.L."/>
            <person name="Alikhan N.F."/>
            <person name="Baker D."/>
            <person name="Gharbi K."/>
            <person name="Hall N."/>
            <person name="Watson M."/>
            <person name="Adriaenssens E.M."/>
            <person name="Foster-Nyarko E."/>
            <person name="Jarju S."/>
            <person name="Secka A."/>
            <person name="Antonio M."/>
            <person name="Oren A."/>
            <person name="Chaudhuri R.R."/>
            <person name="La Ragione R."/>
            <person name="Hildebrand F."/>
            <person name="Pallen M.J."/>
        </authorList>
    </citation>
    <scope>NUCLEOTIDE SEQUENCE</scope>
    <source>
        <strain evidence="6">Gambia15-2214</strain>
    </source>
</reference>
<evidence type="ECO:0000259" key="5">
    <source>
        <dbReference type="Pfam" id="PF00884"/>
    </source>
</evidence>
<evidence type="ECO:0000313" key="7">
    <source>
        <dbReference type="Proteomes" id="UP000823914"/>
    </source>
</evidence>
<accession>A0A9E2L2U6</accession>
<dbReference type="EMBL" id="JAHLFV010000217">
    <property type="protein sequence ID" value="MBU3850780.1"/>
    <property type="molecule type" value="Genomic_DNA"/>
</dbReference>
<dbReference type="Pfam" id="PF00884">
    <property type="entry name" value="Sulfatase"/>
    <property type="match status" value="1"/>
</dbReference>
<keyword evidence="4" id="KW-0106">Calcium</keyword>
<dbReference type="InterPro" id="IPR024607">
    <property type="entry name" value="Sulfatase_CS"/>
</dbReference>
<dbReference type="PROSITE" id="PS00523">
    <property type="entry name" value="SULFATASE_1"/>
    <property type="match status" value="1"/>
</dbReference>
<dbReference type="CDD" id="cd16149">
    <property type="entry name" value="sulfatase_like"/>
    <property type="match status" value="1"/>
</dbReference>
<dbReference type="Proteomes" id="UP000823914">
    <property type="component" value="Unassembled WGS sequence"/>
</dbReference>
<comment type="caution">
    <text evidence="6">The sequence shown here is derived from an EMBL/GenBank/DDBJ whole genome shotgun (WGS) entry which is preliminary data.</text>
</comment>
<gene>
    <name evidence="6" type="ORF">IAA16_09460</name>
</gene>
<sequence>MKKKPNLLFILTDDQGAWALNCAGNTDISTPNLDHLAEQGMRFDNFFCASPVCSPARASILTGCIPSQHGVHDWIRSGSLDKEKLGEHKDHPYFASEDIPISYLDGYVTYSDLLAERGYTCALSGKWHLGDSIRPQHGFSHWYTIGRGGCMYTQADVIEDGKLHFENRYITDLITEHALQYLEELSKTDNPFYISVHYTAPHDPWDADQHPKEFIEMYRDCSFTATPEEPPHPNQIPSAPWGVGEERKRLLRGYYAAISAMDAGVGKILDKLKDLGLEENTLVIFTADNGMNMGHHGIWGKGNGTFPMNLYDTSVKVPFIARWPGKILPGVVTESMCSHYDIIQTLNELLDLNATLPENLPGKSFANVLLTGENTDNHIVIFDEYGNSRMIRNREWKYIHRYPYGPHELYHLITDPGEKENLIEQLDNPVYREIRENLLSELQKWYLTYADPAVDGSREAVTGFGQLRRPGAYSEGKPVYADIPKSGK</sequence>
<protein>
    <submittedName>
        <fullName evidence="6">Sulfatase-like hydrolase/transferase</fullName>
    </submittedName>
</protein>
<dbReference type="SUPFAM" id="SSF53649">
    <property type="entry name" value="Alkaline phosphatase-like"/>
    <property type="match status" value="1"/>
</dbReference>
<dbReference type="PANTHER" id="PTHR42693">
    <property type="entry name" value="ARYLSULFATASE FAMILY MEMBER"/>
    <property type="match status" value="1"/>
</dbReference>
<reference evidence="6" key="2">
    <citation type="submission" date="2021-04" db="EMBL/GenBank/DDBJ databases">
        <authorList>
            <person name="Gilroy R."/>
        </authorList>
    </citation>
    <scope>NUCLEOTIDE SEQUENCE</scope>
    <source>
        <strain evidence="6">Gambia15-2214</strain>
    </source>
</reference>
<evidence type="ECO:0000256" key="3">
    <source>
        <dbReference type="ARBA" id="ARBA00022801"/>
    </source>
</evidence>
<dbReference type="GO" id="GO:0046872">
    <property type="term" value="F:metal ion binding"/>
    <property type="evidence" value="ECO:0007669"/>
    <property type="project" value="UniProtKB-KW"/>
</dbReference>
<name>A0A9E2L2U6_9SPIR</name>
<keyword evidence="3 6" id="KW-0378">Hydrolase</keyword>
<proteinExistence type="inferred from homology"/>
<evidence type="ECO:0000256" key="4">
    <source>
        <dbReference type="ARBA" id="ARBA00022837"/>
    </source>
</evidence>
<keyword evidence="2" id="KW-0479">Metal-binding</keyword>
<dbReference type="InterPro" id="IPR000917">
    <property type="entry name" value="Sulfatase_N"/>
</dbReference>
<evidence type="ECO:0000256" key="1">
    <source>
        <dbReference type="ARBA" id="ARBA00008779"/>
    </source>
</evidence>
<comment type="similarity">
    <text evidence="1">Belongs to the sulfatase family.</text>
</comment>
<evidence type="ECO:0000313" key="6">
    <source>
        <dbReference type="EMBL" id="MBU3850780.1"/>
    </source>
</evidence>
<dbReference type="GO" id="GO:0004065">
    <property type="term" value="F:arylsulfatase activity"/>
    <property type="evidence" value="ECO:0007669"/>
    <property type="project" value="TreeGrafter"/>
</dbReference>